<dbReference type="GO" id="GO:0005524">
    <property type="term" value="F:ATP binding"/>
    <property type="evidence" value="ECO:0007669"/>
    <property type="project" value="UniProtKB-KW"/>
</dbReference>
<dbReference type="GO" id="GO:0035999">
    <property type="term" value="P:tetrahydrofolate interconversion"/>
    <property type="evidence" value="ECO:0007669"/>
    <property type="project" value="TreeGrafter"/>
</dbReference>
<dbReference type="Gene3D" id="3.40.50.10420">
    <property type="entry name" value="NagB/RpiA/CoA transferase-like"/>
    <property type="match status" value="1"/>
</dbReference>
<dbReference type="PANTHER" id="PTHR23407">
    <property type="entry name" value="ATPASE INHIBITOR/5-FORMYLTETRAHYDROFOLATE CYCLO-LIGASE"/>
    <property type="match status" value="1"/>
</dbReference>
<dbReference type="Proteomes" id="UP000309673">
    <property type="component" value="Unassembled WGS sequence"/>
</dbReference>
<evidence type="ECO:0000256" key="2">
    <source>
        <dbReference type="ARBA" id="ARBA00022741"/>
    </source>
</evidence>
<dbReference type="PANTHER" id="PTHR23407:SF1">
    <property type="entry name" value="5-FORMYLTETRAHYDROFOLATE CYCLO-LIGASE"/>
    <property type="match status" value="1"/>
</dbReference>
<evidence type="ECO:0000256" key="3">
    <source>
        <dbReference type="ARBA" id="ARBA00022840"/>
    </source>
</evidence>
<proteinExistence type="inferred from homology"/>
<dbReference type="GO" id="GO:0030272">
    <property type="term" value="F:5-formyltetrahydrofolate cyclo-ligase activity"/>
    <property type="evidence" value="ECO:0007669"/>
    <property type="project" value="UniProtKB-EC"/>
</dbReference>
<organism evidence="6 7">
    <name type="scientific">Cohnella pontilimi</name>
    <dbReference type="NCBI Taxonomy" id="2564100"/>
    <lineage>
        <taxon>Bacteria</taxon>
        <taxon>Bacillati</taxon>
        <taxon>Bacillota</taxon>
        <taxon>Bacilli</taxon>
        <taxon>Bacillales</taxon>
        <taxon>Paenibacillaceae</taxon>
        <taxon>Cohnella</taxon>
    </lineage>
</organism>
<dbReference type="GO" id="GO:0046872">
    <property type="term" value="F:metal ion binding"/>
    <property type="evidence" value="ECO:0007669"/>
    <property type="project" value="UniProtKB-KW"/>
</dbReference>
<keyword evidence="5" id="KW-0479">Metal-binding</keyword>
<dbReference type="RefSeq" id="WP_136777138.1">
    <property type="nucleotide sequence ID" value="NZ_SUPK01000003.1"/>
</dbReference>
<dbReference type="NCBIfam" id="TIGR02727">
    <property type="entry name" value="MTHFS_bact"/>
    <property type="match status" value="1"/>
</dbReference>
<dbReference type="OrthoDB" id="9801938at2"/>
<keyword evidence="7" id="KW-1185">Reference proteome</keyword>
<protein>
    <recommendedName>
        <fullName evidence="5">5-formyltetrahydrofolate cyclo-ligase</fullName>
        <ecNumber evidence="5">6.3.3.2</ecNumber>
    </recommendedName>
</protein>
<dbReference type="SUPFAM" id="SSF100950">
    <property type="entry name" value="NagB/RpiA/CoA transferase-like"/>
    <property type="match status" value="1"/>
</dbReference>
<dbReference type="GO" id="GO:0009396">
    <property type="term" value="P:folic acid-containing compound biosynthetic process"/>
    <property type="evidence" value="ECO:0007669"/>
    <property type="project" value="TreeGrafter"/>
</dbReference>
<dbReference type="AlphaFoldDB" id="A0A4V5LSE1"/>
<gene>
    <name evidence="6" type="ORF">E5161_07705</name>
</gene>
<name>A0A4V5LSE1_9BACL</name>
<feature type="binding site" evidence="4">
    <location>
        <begin position="10"/>
        <end position="14"/>
    </location>
    <ligand>
        <name>ATP</name>
        <dbReference type="ChEBI" id="CHEBI:30616"/>
    </ligand>
</feature>
<accession>A0A4V5LSE1</accession>
<comment type="catalytic activity">
    <reaction evidence="5">
        <text>(6S)-5-formyl-5,6,7,8-tetrahydrofolate + ATP = (6R)-5,10-methenyltetrahydrofolate + ADP + phosphate</text>
        <dbReference type="Rhea" id="RHEA:10488"/>
        <dbReference type="ChEBI" id="CHEBI:30616"/>
        <dbReference type="ChEBI" id="CHEBI:43474"/>
        <dbReference type="ChEBI" id="CHEBI:57455"/>
        <dbReference type="ChEBI" id="CHEBI:57457"/>
        <dbReference type="ChEBI" id="CHEBI:456216"/>
        <dbReference type="EC" id="6.3.3.2"/>
    </reaction>
</comment>
<feature type="binding site" evidence="4">
    <location>
        <position position="67"/>
    </location>
    <ligand>
        <name>substrate</name>
    </ligand>
</feature>
<dbReference type="InterPro" id="IPR024185">
    <property type="entry name" value="FTHF_cligase-like_sf"/>
</dbReference>
<evidence type="ECO:0000313" key="6">
    <source>
        <dbReference type="EMBL" id="TJY42719.1"/>
    </source>
</evidence>
<comment type="similarity">
    <text evidence="1 5">Belongs to the 5-formyltetrahydrofolate cyclo-ligase family.</text>
</comment>
<dbReference type="PIRSF" id="PIRSF006806">
    <property type="entry name" value="FTHF_cligase"/>
    <property type="match status" value="1"/>
</dbReference>
<feature type="binding site" evidence="4">
    <location>
        <begin position="145"/>
        <end position="153"/>
    </location>
    <ligand>
        <name>ATP</name>
        <dbReference type="ChEBI" id="CHEBI:30616"/>
    </ligand>
</feature>
<evidence type="ECO:0000256" key="5">
    <source>
        <dbReference type="RuleBase" id="RU361279"/>
    </source>
</evidence>
<keyword evidence="6" id="KW-0436">Ligase</keyword>
<dbReference type="EC" id="6.3.3.2" evidence="5"/>
<dbReference type="InterPro" id="IPR037171">
    <property type="entry name" value="NagB/RpiA_transferase-like"/>
</dbReference>
<comment type="cofactor">
    <cofactor evidence="5">
        <name>Mg(2+)</name>
        <dbReference type="ChEBI" id="CHEBI:18420"/>
    </cofactor>
</comment>
<evidence type="ECO:0000313" key="7">
    <source>
        <dbReference type="Proteomes" id="UP000309673"/>
    </source>
</evidence>
<sequence length="210" mass="23580">MDSHADGMDKSEWRRRMAAARDAVPLETRVQWSERLCRNVESEILAPLRSRLGRQLTLCAYGAFRSEADPLPLARSCWRLGDTVAAPRMSNGSMELRVVRSPGDWRPGRWGVPEPDPSSTDALPVTHAPDVVLVPGLAFHPDGSRLGYGGGYYDRFYAAQRALGHEEIYWIGFAWSIQLTERPLPREPHDLRLDALVTEETVIWWSGGGQ</sequence>
<evidence type="ECO:0000256" key="4">
    <source>
        <dbReference type="PIRSR" id="PIRSR006806-1"/>
    </source>
</evidence>
<comment type="caution">
    <text evidence="6">The sequence shown here is derived from an EMBL/GenBank/DDBJ whole genome shotgun (WGS) entry which is preliminary data.</text>
</comment>
<keyword evidence="5" id="KW-0460">Magnesium</keyword>
<dbReference type="EMBL" id="SUPK01000003">
    <property type="protein sequence ID" value="TJY42719.1"/>
    <property type="molecule type" value="Genomic_DNA"/>
</dbReference>
<keyword evidence="2 4" id="KW-0547">Nucleotide-binding</keyword>
<dbReference type="InterPro" id="IPR002698">
    <property type="entry name" value="FTHF_cligase"/>
</dbReference>
<dbReference type="Pfam" id="PF01812">
    <property type="entry name" value="5-FTHF_cyc-lig"/>
    <property type="match status" value="1"/>
</dbReference>
<evidence type="ECO:0000256" key="1">
    <source>
        <dbReference type="ARBA" id="ARBA00010638"/>
    </source>
</evidence>
<reference evidence="6 7" key="1">
    <citation type="submission" date="2019-04" db="EMBL/GenBank/DDBJ databases">
        <title>Cohnella sp. nov., isolated from soil.</title>
        <authorList>
            <person name="Kim W."/>
        </authorList>
    </citation>
    <scope>NUCLEOTIDE SEQUENCE [LARGE SCALE GENOMIC DNA]</scope>
    <source>
        <strain evidence="6 7">CAU 1483</strain>
    </source>
</reference>
<keyword evidence="3 4" id="KW-0067">ATP-binding</keyword>